<comment type="similarity">
    <text evidence="2">Belongs to the GAPVD1 family.</text>
</comment>
<feature type="region of interest" description="Disordered" evidence="6">
    <location>
        <begin position="1020"/>
        <end position="1041"/>
    </location>
</feature>
<feature type="compositionally biased region" description="Acidic residues" evidence="6">
    <location>
        <begin position="685"/>
        <end position="697"/>
    </location>
</feature>
<feature type="region of interest" description="Disordered" evidence="6">
    <location>
        <begin position="637"/>
        <end position="702"/>
    </location>
</feature>
<feature type="region of interest" description="Disordered" evidence="6">
    <location>
        <begin position="1381"/>
        <end position="1402"/>
    </location>
</feature>
<dbReference type="EMBL" id="JAJSOF020000009">
    <property type="protein sequence ID" value="KAJ4445871.1"/>
    <property type="molecule type" value="Genomic_DNA"/>
</dbReference>
<dbReference type="PROSITE" id="PS50018">
    <property type="entry name" value="RAS_GTPASE_ACTIV_2"/>
    <property type="match status" value="1"/>
</dbReference>
<comment type="subcellular location">
    <subcellularLocation>
        <location evidence="1">Membrane</location>
        <topology evidence="1">Peripheral membrane protein</topology>
    </subcellularLocation>
</comment>
<feature type="domain" description="Ras-GAP" evidence="7">
    <location>
        <begin position="343"/>
        <end position="533"/>
    </location>
</feature>
<dbReference type="SUPFAM" id="SSF109993">
    <property type="entry name" value="VPS9 domain"/>
    <property type="match status" value="1"/>
</dbReference>
<keyword evidence="4" id="KW-0344">Guanine-nucleotide releasing factor</keyword>
<reference evidence="9 10" key="1">
    <citation type="journal article" date="2022" name="Allergy">
        <title>Genome assembly and annotation of Periplaneta americana reveal a comprehensive cockroach allergen profile.</title>
        <authorList>
            <person name="Wang L."/>
            <person name="Xiong Q."/>
            <person name="Saelim N."/>
            <person name="Wang L."/>
            <person name="Nong W."/>
            <person name="Wan A.T."/>
            <person name="Shi M."/>
            <person name="Liu X."/>
            <person name="Cao Q."/>
            <person name="Hui J.H.L."/>
            <person name="Sookrung N."/>
            <person name="Leung T.F."/>
            <person name="Tungtrongchitr A."/>
            <person name="Tsui S.K.W."/>
        </authorList>
    </citation>
    <scope>NUCLEOTIDE SEQUENCE [LARGE SCALE GENOMIC DNA]</scope>
    <source>
        <strain evidence="9">PWHHKU_190912</strain>
    </source>
</reference>
<keyword evidence="10" id="KW-1185">Reference proteome</keyword>
<feature type="region of interest" description="Disordered" evidence="6">
    <location>
        <begin position="1218"/>
        <end position="1248"/>
    </location>
</feature>
<feature type="domain" description="VPS9" evidence="8">
    <location>
        <begin position="1858"/>
        <end position="2033"/>
    </location>
</feature>
<evidence type="ECO:0000256" key="1">
    <source>
        <dbReference type="ARBA" id="ARBA00004170"/>
    </source>
</evidence>
<dbReference type="CDD" id="cd05129">
    <property type="entry name" value="RasGAP_RAP6"/>
    <property type="match status" value="1"/>
</dbReference>
<evidence type="ECO:0000313" key="10">
    <source>
        <dbReference type="Proteomes" id="UP001148838"/>
    </source>
</evidence>
<keyword evidence="5" id="KW-0472">Membrane</keyword>
<feature type="compositionally biased region" description="Basic and acidic residues" evidence="6">
    <location>
        <begin position="745"/>
        <end position="765"/>
    </location>
</feature>
<dbReference type="InterPro" id="IPR003123">
    <property type="entry name" value="VPS9"/>
</dbReference>
<feature type="compositionally biased region" description="Low complexity" evidence="6">
    <location>
        <begin position="671"/>
        <end position="684"/>
    </location>
</feature>
<evidence type="ECO:0000256" key="3">
    <source>
        <dbReference type="ARBA" id="ARBA00022583"/>
    </source>
</evidence>
<feature type="compositionally biased region" description="Polar residues" evidence="6">
    <location>
        <begin position="809"/>
        <end position="839"/>
    </location>
</feature>
<gene>
    <name evidence="9" type="ORF">ANN_12556</name>
</gene>
<sequence length="2033" mass="225272">MDDGLIMNSLQWDIIELAGHLRQERLFVSSEQQHLQGLNEKRVKWTDTIKNELVLERVGEERTKLKLIRKRKRKRNWLGHWLRRNCLLKDALKECVNSRRVWGRRRYQMIDDIKIYESYAETKTKAENRKDWRMLGLQLAQLAWVTAQQRDNLNRLIVARPDCTPAACCKRANTLDSTVFVDGYKVLGFQECLAYGEFLQTLRTSPQLLASCLVAGDRLLPDMMHGIIHSLMAGLFGSSLLPEDKLLALRLLRYLTELQLVPSENPRSFLKVVKVSMMKSTVGDRPSSMMIVLSFQQCIRREPLLQITELNQPFSQYRIKFAEIVKQPADLKGPMPGVVLLHDNARPHNRLLRQKSCAFARLYGEFHEGLFSAKLFLTAALHKPIMQLLVEDEMFLDIDPDKATVRFPPEERLKKFGPEGSPEYSVRLQEYRKWTNSCLVAITNRFVLSLRNNMHCFPTGVCWLVRQIAGLLSKSGNIEPKEVNAICTDLVFTYFICPAIVNPEPYGITDAPISYISRFNLIQVAKIVQMLAMRKYEDVDSKVSDLYNLFEKDCVSSLLDAILDGATDGLEDGPVITVSSKLQGLSRSAALFTEAELHNLVVFLQAVASDDSECQEAEKKQLNNLLMQFPLTNTTVNGHGTAGGLKPQQTTPNTPRKGAGLLGKVGKNRATRSSSTPATTSTTETTEENVGIDEESGEQSSQDVLVIPFTPNVGESIGLIAEQKILCMEEHASCSEARVRVNLPDSREERDGEGGGVVERGESHEKRTRFSLSHDEGSIGNTSDNLEAVSEAASNHSVASSLELENDQNDNLSDMVSANVSGRGTPNISGRDTPSSQITEGEEGLGGVLRGPVGEPRQPMDFAPPPPNKQSRSDIDDKFGKFEIKKLLEGDETISLVSDTWSTDVLASDSETVEQCSEKNFLTSTTDGALLDVSETASEAWSTDVLASDSERLTEVDTDDTGSVARSDDTARSEVEVESRGEPEGGEDAPVPSASLSVGLGFRPIPEDPVGRPSLLAPASPTRVDGGSHPAWNVTGRGGGKADYRRRTVEYVDNNANNPAHRSHIPIDFNKHGSHSIAEETRLIHVIDKIDKPPDLKPAVVAASQASVSIVHIPGPLTLPSMHNGPIAPTPRLPQNGELDATPSLPLLSNHVAASTVPLVHIHSNHASAQNAAGTAPHVGGGNTANMDADLKPEVHGEEETDRDSVGDVIPNVVRLSSTSLASTSSSGSGSDPRPKTVTPTPDLPLAPTALVLNGHAMMADGETTVSKPVNLAQSASSSTGAIPKSISFDKTAERGDKDLLDDDQKHKRGFFRNFKLPFKSRRVKSLRGSDDFNNRCYESSLTAGEGDVSQLRLRRGMSEESRPTHNCNDTTEDILAKYRRKPSASGDSTASEPGTEMKQPQLVGEVEDERLSMDPANIEASYAFIDAKRKLRMVLSTADLQHVPWTTEATPHMREVQVQKENELVSFLQLQLAEAINLQDRSLIAHLHETLRCIRLFDDNGCQKLFKSLKEDYQKRSPYIAYLVRCRQGLLSTLAHLERLTERLKCDRQVCSRFLVAVCVTMFLEKREQMLGNFTAEFQQLTLADEKTDLLDNFLHTLALEMDKDPTWQAKSFTMGGPKNNRKVESESGNEVSGDSKVISTLKQMFDEFKSSIQLEISALQQSVQFMSNKFDAFSEELCKTKEDLKTTQGQRQSTGVWDSETPEESVPMIVQNISEVIGGPELVADLSVVHRLPAKPGKTKPIVVRFNKRISRDTWLQKFKLEARKHPEGPGIPLQRINPLLPDGRLTAGEHLTIATRDLLNKTREAANQKGYRFCMDERLQAASSAQLEQARTAVERAVISRVYTHALYPNGDGDVSRDQVLHEHMKKLSNVITPNHKDLRIPKMFHYECPWPSAQAEVSAVAAYKTPRDKLQCVFRCATTIMNLLSMACERGVPAADDFVPVLVYVLIKAFTAGVYRSRFIFQAERPWSIGWFYTRRFVCNCGRHLQWSGIRGRKTLLGIPEATDPVAGCEGVFIVQLAGRGLLSAGLAR</sequence>
<organism evidence="9 10">
    <name type="scientific">Periplaneta americana</name>
    <name type="common">American cockroach</name>
    <name type="synonym">Blatta americana</name>
    <dbReference type="NCBI Taxonomy" id="6978"/>
    <lineage>
        <taxon>Eukaryota</taxon>
        <taxon>Metazoa</taxon>
        <taxon>Ecdysozoa</taxon>
        <taxon>Arthropoda</taxon>
        <taxon>Hexapoda</taxon>
        <taxon>Insecta</taxon>
        <taxon>Pterygota</taxon>
        <taxon>Neoptera</taxon>
        <taxon>Polyneoptera</taxon>
        <taxon>Dictyoptera</taxon>
        <taxon>Blattodea</taxon>
        <taxon>Blattoidea</taxon>
        <taxon>Blattidae</taxon>
        <taxon>Blattinae</taxon>
        <taxon>Periplaneta</taxon>
    </lineage>
</organism>
<evidence type="ECO:0000256" key="2">
    <source>
        <dbReference type="ARBA" id="ARBA00008489"/>
    </source>
</evidence>
<protein>
    <recommendedName>
        <fullName evidence="11">GTPase-activating protein and VPS9 domain-containing protein 1</fullName>
    </recommendedName>
</protein>
<name>A0ABQ8TGU8_PERAM</name>
<dbReference type="PROSITE" id="PS51205">
    <property type="entry name" value="VPS9"/>
    <property type="match status" value="1"/>
</dbReference>
<feature type="region of interest" description="Disordered" evidence="6">
    <location>
        <begin position="951"/>
        <end position="993"/>
    </location>
</feature>
<evidence type="ECO:0000313" key="9">
    <source>
        <dbReference type="EMBL" id="KAJ4445871.1"/>
    </source>
</evidence>
<evidence type="ECO:0000256" key="5">
    <source>
        <dbReference type="ARBA" id="ARBA00023136"/>
    </source>
</evidence>
<dbReference type="InterPro" id="IPR008936">
    <property type="entry name" value="Rho_GTPase_activation_prot"/>
</dbReference>
<accession>A0ABQ8TGU8</accession>
<dbReference type="PANTHER" id="PTHR23101">
    <property type="entry name" value="RAB GDP/GTP EXCHANGE FACTOR"/>
    <property type="match status" value="1"/>
</dbReference>
<dbReference type="Gene3D" id="1.20.1050.80">
    <property type="entry name" value="VPS9 domain"/>
    <property type="match status" value="1"/>
</dbReference>
<evidence type="ECO:0000259" key="7">
    <source>
        <dbReference type="PROSITE" id="PS50018"/>
    </source>
</evidence>
<dbReference type="PANTHER" id="PTHR23101:SF25">
    <property type="entry name" value="GTPASE-ACTIVATING PROTEIN AND VPS9 DOMAIN-CONTAINING PROTEIN 1"/>
    <property type="match status" value="1"/>
</dbReference>
<feature type="region of interest" description="Disordered" evidence="6">
    <location>
        <begin position="745"/>
        <end position="875"/>
    </location>
</feature>
<keyword evidence="3" id="KW-0254">Endocytosis</keyword>
<evidence type="ECO:0000256" key="4">
    <source>
        <dbReference type="ARBA" id="ARBA00022658"/>
    </source>
</evidence>
<feature type="compositionally biased region" description="Basic and acidic residues" evidence="6">
    <location>
        <begin position="966"/>
        <end position="983"/>
    </location>
</feature>
<dbReference type="InterPro" id="IPR001936">
    <property type="entry name" value="RasGAP_dom"/>
</dbReference>
<evidence type="ECO:0008006" key="11">
    <source>
        <dbReference type="Google" id="ProtNLM"/>
    </source>
</evidence>
<dbReference type="SMART" id="SM00167">
    <property type="entry name" value="VPS9"/>
    <property type="match status" value="1"/>
</dbReference>
<evidence type="ECO:0000259" key="8">
    <source>
        <dbReference type="PROSITE" id="PS51205"/>
    </source>
</evidence>
<feature type="region of interest" description="Disordered" evidence="6">
    <location>
        <begin position="1168"/>
        <end position="1189"/>
    </location>
</feature>
<dbReference type="Pfam" id="PF00616">
    <property type="entry name" value="RasGAP"/>
    <property type="match status" value="1"/>
</dbReference>
<dbReference type="InterPro" id="IPR045046">
    <property type="entry name" value="Vps9-like"/>
</dbReference>
<dbReference type="Proteomes" id="UP001148838">
    <property type="component" value="Unassembled WGS sequence"/>
</dbReference>
<dbReference type="InterPro" id="IPR037191">
    <property type="entry name" value="VPS9_dom_sf"/>
</dbReference>
<dbReference type="Gene3D" id="1.10.506.10">
    <property type="entry name" value="GTPase Activation - p120gap, domain 1"/>
    <property type="match status" value="2"/>
</dbReference>
<comment type="caution">
    <text evidence="9">The sequence shown here is derived from an EMBL/GenBank/DDBJ whole genome shotgun (WGS) entry which is preliminary data.</text>
</comment>
<proteinExistence type="inferred from homology"/>
<feature type="region of interest" description="Disordered" evidence="6">
    <location>
        <begin position="1122"/>
        <end position="1142"/>
    </location>
</feature>
<evidence type="ECO:0000256" key="6">
    <source>
        <dbReference type="SAM" id="MobiDB-lite"/>
    </source>
</evidence>
<dbReference type="Pfam" id="PF02204">
    <property type="entry name" value="VPS9"/>
    <property type="match status" value="1"/>
</dbReference>
<feature type="region of interest" description="Disordered" evidence="6">
    <location>
        <begin position="1614"/>
        <end position="1633"/>
    </location>
</feature>
<feature type="region of interest" description="Disordered" evidence="6">
    <location>
        <begin position="1686"/>
        <end position="1705"/>
    </location>
</feature>
<feature type="compositionally biased region" description="Polar residues" evidence="6">
    <location>
        <begin position="1688"/>
        <end position="1698"/>
    </location>
</feature>
<dbReference type="SUPFAM" id="SSF48350">
    <property type="entry name" value="GTPase activation domain, GAP"/>
    <property type="match status" value="1"/>
</dbReference>